<dbReference type="Pfam" id="PF01793">
    <property type="entry name" value="Glyco_transf_15"/>
    <property type="match status" value="1"/>
</dbReference>
<evidence type="ECO:0000313" key="7">
    <source>
        <dbReference type="Proteomes" id="UP000187013"/>
    </source>
</evidence>
<evidence type="ECO:0000256" key="2">
    <source>
        <dbReference type="ARBA" id="ARBA00007677"/>
    </source>
</evidence>
<dbReference type="AlphaFoldDB" id="A0A1Q3AD14"/>
<evidence type="ECO:0000256" key="4">
    <source>
        <dbReference type="ARBA" id="ARBA00022679"/>
    </source>
</evidence>
<dbReference type="Proteomes" id="UP000187013">
    <property type="component" value="Unassembled WGS sequence"/>
</dbReference>
<organism evidence="6 7">
    <name type="scientific">Zygosaccharomyces rouxii</name>
    <dbReference type="NCBI Taxonomy" id="4956"/>
    <lineage>
        <taxon>Eukaryota</taxon>
        <taxon>Fungi</taxon>
        <taxon>Dikarya</taxon>
        <taxon>Ascomycota</taxon>
        <taxon>Saccharomycotina</taxon>
        <taxon>Saccharomycetes</taxon>
        <taxon>Saccharomycetales</taxon>
        <taxon>Saccharomycetaceae</taxon>
        <taxon>Zygosaccharomyces</taxon>
    </lineage>
</organism>
<keyword evidence="5" id="KW-0735">Signal-anchor</keyword>
<dbReference type="GO" id="GO:0006493">
    <property type="term" value="P:protein O-linked glycosylation"/>
    <property type="evidence" value="ECO:0007669"/>
    <property type="project" value="TreeGrafter"/>
</dbReference>
<evidence type="ECO:0008006" key="8">
    <source>
        <dbReference type="Google" id="ProtNLM"/>
    </source>
</evidence>
<dbReference type="GO" id="GO:0000032">
    <property type="term" value="P:cell wall mannoprotein biosynthetic process"/>
    <property type="evidence" value="ECO:0007669"/>
    <property type="project" value="TreeGrafter"/>
</dbReference>
<dbReference type="InterPro" id="IPR002685">
    <property type="entry name" value="Glyco_trans_15"/>
</dbReference>
<keyword evidence="5" id="KW-0812">Transmembrane</keyword>
<dbReference type="Gene3D" id="3.90.550.10">
    <property type="entry name" value="Spore Coat Polysaccharide Biosynthesis Protein SpsA, Chain A"/>
    <property type="match status" value="1"/>
</dbReference>
<name>A0A1Q3AD14_ZYGRO</name>
<protein>
    <recommendedName>
        <fullName evidence="8">Mannosyltransferase KTR4</fullName>
    </recommendedName>
</protein>
<dbReference type="PANTHER" id="PTHR31121">
    <property type="entry name" value="ALPHA-1,2 MANNOSYLTRANSFERASE KTR1"/>
    <property type="match status" value="1"/>
</dbReference>
<dbReference type="GO" id="GO:0016020">
    <property type="term" value="C:membrane"/>
    <property type="evidence" value="ECO:0007669"/>
    <property type="project" value="UniProtKB-SubCell"/>
</dbReference>
<dbReference type="GO" id="GO:0005794">
    <property type="term" value="C:Golgi apparatus"/>
    <property type="evidence" value="ECO:0007669"/>
    <property type="project" value="TreeGrafter"/>
</dbReference>
<dbReference type="EMBL" id="BDGX01000037">
    <property type="protein sequence ID" value="GAV53664.1"/>
    <property type="molecule type" value="Genomic_DNA"/>
</dbReference>
<dbReference type="InterPro" id="IPR029044">
    <property type="entry name" value="Nucleotide-diphossugar_trans"/>
</dbReference>
<comment type="subcellular location">
    <subcellularLocation>
        <location evidence="1">Membrane</location>
        <topology evidence="1">Single-pass type II membrane protein</topology>
    </subcellularLocation>
</comment>
<evidence type="ECO:0000256" key="1">
    <source>
        <dbReference type="ARBA" id="ARBA00004606"/>
    </source>
</evidence>
<proteinExistence type="inferred from homology"/>
<gene>
    <name evidence="6" type="ORF">ZYGR_0AK01660</name>
</gene>
<keyword evidence="3" id="KW-0328">Glycosyltransferase</keyword>
<dbReference type="PANTHER" id="PTHR31121:SF7">
    <property type="entry name" value="MANNOSYLTRANSFERASE KTR4-RELATED"/>
    <property type="match status" value="1"/>
</dbReference>
<accession>A0A1Q3AD14</accession>
<keyword evidence="4" id="KW-0808">Transferase</keyword>
<reference evidence="6 7" key="1">
    <citation type="submission" date="2016-08" db="EMBL/GenBank/DDBJ databases">
        <title>Draft genome sequence of allopolyploid Zygosaccharomyces rouxii.</title>
        <authorList>
            <person name="Watanabe J."/>
            <person name="Uehara K."/>
            <person name="Mogi Y."/>
            <person name="Tsukioka Y."/>
        </authorList>
    </citation>
    <scope>NUCLEOTIDE SEQUENCE [LARGE SCALE GENOMIC DNA]</scope>
    <source>
        <strain evidence="6 7">NBRC 110957</strain>
    </source>
</reference>
<dbReference type="FunFam" id="3.90.550.10:FF:000051">
    <property type="entry name" value="Alpha-1,2-mannosyltransferase (Ktr4)"/>
    <property type="match status" value="1"/>
</dbReference>
<dbReference type="SUPFAM" id="SSF53448">
    <property type="entry name" value="Nucleotide-diphospho-sugar transferases"/>
    <property type="match status" value="1"/>
</dbReference>
<dbReference type="GO" id="GO:0000026">
    <property type="term" value="F:alpha-1,2-mannosyltransferase activity"/>
    <property type="evidence" value="ECO:0007669"/>
    <property type="project" value="TreeGrafter"/>
</dbReference>
<comment type="caution">
    <text evidence="6">The sequence shown here is derived from an EMBL/GenBank/DDBJ whole genome shotgun (WGS) entry which is preliminary data.</text>
</comment>
<sequence>MVGWPSRRIVGRVVVLGVVLALLVSGYQLASGYGYTDALGEMASRPYRWYTTDVDPQTFVSGVNGTQSETSKKLLEILQSPLVDKESLDRKVVDDLMKERKQIYWNTLHTPITEPKVDGLVRPGDKSAGSLKACFLCLVRNEDLEGIIGSIQELEEQFNENFNYPYVFLNDGEFTKDFKDAIKKALPKGRKVEFGSIAPSLWDMPSNIDENEFKEHMEKLSGIQHADQLSYHNMCRFYSKSFYHHPLLKKYKYAWRVEPGVHFYCKVEYDVFQFMQMNDKIYGYVLNLYDSPESIETLWTKTFDFLQEHPYYLNENCAHEWVRDNVQKPGNYDTTHGYSTCHFWTNFEITDMDWLREPAYEAYMKFLDSQKGFYYERWGDAPVRSLALALFADRHRIHWFRDIAYSHFPYTNCPTCPEDSDRCNGDCKPGLFVPWDNLQVENCQATWIKYIMDQKDLNIY</sequence>
<dbReference type="GO" id="GO:0006487">
    <property type="term" value="P:protein N-linked glycosylation"/>
    <property type="evidence" value="ECO:0007669"/>
    <property type="project" value="TreeGrafter"/>
</dbReference>
<evidence type="ECO:0000256" key="5">
    <source>
        <dbReference type="ARBA" id="ARBA00022968"/>
    </source>
</evidence>
<evidence type="ECO:0000313" key="6">
    <source>
        <dbReference type="EMBL" id="GAV53664.1"/>
    </source>
</evidence>
<dbReference type="OrthoDB" id="439943at2759"/>
<evidence type="ECO:0000256" key="3">
    <source>
        <dbReference type="ARBA" id="ARBA00022676"/>
    </source>
</evidence>
<comment type="similarity">
    <text evidence="2">Belongs to the glycosyltransferase 15 family.</text>
</comment>